<dbReference type="AlphaFoldDB" id="A0A2W1BT12"/>
<organism evidence="1 2">
    <name type="scientific">Helicoverpa armigera</name>
    <name type="common">Cotton bollworm</name>
    <name type="synonym">Heliothis armigera</name>
    <dbReference type="NCBI Taxonomy" id="29058"/>
    <lineage>
        <taxon>Eukaryota</taxon>
        <taxon>Metazoa</taxon>
        <taxon>Ecdysozoa</taxon>
        <taxon>Arthropoda</taxon>
        <taxon>Hexapoda</taxon>
        <taxon>Insecta</taxon>
        <taxon>Pterygota</taxon>
        <taxon>Neoptera</taxon>
        <taxon>Endopterygota</taxon>
        <taxon>Lepidoptera</taxon>
        <taxon>Glossata</taxon>
        <taxon>Ditrysia</taxon>
        <taxon>Noctuoidea</taxon>
        <taxon>Noctuidae</taxon>
        <taxon>Heliothinae</taxon>
        <taxon>Helicoverpa</taxon>
    </lineage>
</organism>
<evidence type="ECO:0000313" key="1">
    <source>
        <dbReference type="EMBL" id="PZC78212.1"/>
    </source>
</evidence>
<dbReference type="EMBL" id="KZ149908">
    <property type="protein sequence ID" value="PZC78212.1"/>
    <property type="molecule type" value="Genomic_DNA"/>
</dbReference>
<keyword evidence="2" id="KW-1185">Reference proteome</keyword>
<gene>
    <name evidence="1" type="primary">HaOG202463</name>
    <name evidence="1" type="ORF">B5X24_HaOG202463</name>
</gene>
<evidence type="ECO:0000313" key="2">
    <source>
        <dbReference type="Proteomes" id="UP000249218"/>
    </source>
</evidence>
<protein>
    <submittedName>
        <fullName evidence="1">Uncharacterized protein</fullName>
    </submittedName>
</protein>
<sequence length="123" mass="14017">MFYTFYIKITFQLFSVNSDSDCEFAHIRLKRTELLLPASAANTVRGGQSEMDIYLNGRKFQGPKFGFKVRLKLRATADPLAERRQAPRGTVHRLPSTRLQHHLRVVHPEAPPRLSVINGLLST</sequence>
<proteinExistence type="predicted"/>
<reference evidence="1 2" key="1">
    <citation type="journal article" date="2017" name="BMC Biol.">
        <title>Genomic innovations, transcriptional plasticity and gene loss underlying the evolution and divergence of two highly polyphagous and invasive Helicoverpa pest species.</title>
        <authorList>
            <person name="Pearce S.L."/>
            <person name="Clarke D.F."/>
            <person name="East P.D."/>
            <person name="Elfekih S."/>
            <person name="Gordon K.H."/>
            <person name="Jermiin L.S."/>
            <person name="McGaughran A."/>
            <person name="Oakeshott J.G."/>
            <person name="Papanikolaou A."/>
            <person name="Perera O.P."/>
            <person name="Rane R.V."/>
            <person name="Richards S."/>
            <person name="Tay W.T."/>
            <person name="Walsh T.K."/>
            <person name="Anderson A."/>
            <person name="Anderson C.J."/>
            <person name="Asgari S."/>
            <person name="Board P.G."/>
            <person name="Bretschneider A."/>
            <person name="Campbell P.M."/>
            <person name="Chertemps T."/>
            <person name="Christeller J.T."/>
            <person name="Coppin C.W."/>
            <person name="Downes S.J."/>
            <person name="Duan G."/>
            <person name="Farnsworth C.A."/>
            <person name="Good R.T."/>
            <person name="Han L.B."/>
            <person name="Han Y.C."/>
            <person name="Hatje K."/>
            <person name="Horne I."/>
            <person name="Huang Y.P."/>
            <person name="Hughes D.S."/>
            <person name="Jacquin-Joly E."/>
            <person name="James W."/>
            <person name="Jhangiani S."/>
            <person name="Kollmar M."/>
            <person name="Kuwar S.S."/>
            <person name="Li S."/>
            <person name="Liu N.Y."/>
            <person name="Maibeche M.T."/>
            <person name="Miller J.R."/>
            <person name="Montagne N."/>
            <person name="Perry T."/>
            <person name="Qu J."/>
            <person name="Song S.V."/>
            <person name="Sutton G.G."/>
            <person name="Vogel H."/>
            <person name="Walenz B.P."/>
            <person name="Xu W."/>
            <person name="Zhang H.J."/>
            <person name="Zou Z."/>
            <person name="Batterham P."/>
            <person name="Edwards O.R."/>
            <person name="Feyereisen R."/>
            <person name="Gibbs R.A."/>
            <person name="Heckel D.G."/>
            <person name="McGrath A."/>
            <person name="Robin C."/>
            <person name="Scherer S.E."/>
            <person name="Worley K.C."/>
            <person name="Wu Y.D."/>
        </authorList>
    </citation>
    <scope>NUCLEOTIDE SEQUENCE [LARGE SCALE GENOMIC DNA]</scope>
    <source>
        <strain evidence="1">Harm_GR_Male_#8</strain>
        <tissue evidence="1">Whole organism</tissue>
    </source>
</reference>
<name>A0A2W1BT12_HELAM</name>
<dbReference type="Proteomes" id="UP000249218">
    <property type="component" value="Unassembled WGS sequence"/>
</dbReference>
<accession>A0A2W1BT12</accession>